<feature type="compositionally biased region" description="Low complexity" evidence="10">
    <location>
        <begin position="399"/>
        <end position="418"/>
    </location>
</feature>
<keyword evidence="5 11" id="KW-1133">Transmembrane helix</keyword>
<dbReference type="InterPro" id="IPR001499">
    <property type="entry name" value="GPCR_STE3"/>
</dbReference>
<evidence type="ECO:0000256" key="7">
    <source>
        <dbReference type="ARBA" id="ARBA00023136"/>
    </source>
</evidence>
<evidence type="ECO:0000313" key="13">
    <source>
        <dbReference type="Proteomes" id="UP001175227"/>
    </source>
</evidence>
<evidence type="ECO:0000256" key="3">
    <source>
        <dbReference type="ARBA" id="ARBA00022507"/>
    </source>
</evidence>
<dbReference type="GO" id="GO:0000750">
    <property type="term" value="P:pheromone-dependent signal transduction involved in conjugation with cellular fusion"/>
    <property type="evidence" value="ECO:0007669"/>
    <property type="project" value="TreeGrafter"/>
</dbReference>
<dbReference type="PANTHER" id="PTHR28097:SF1">
    <property type="entry name" value="PHEROMONE A FACTOR RECEPTOR"/>
    <property type="match status" value="1"/>
</dbReference>
<evidence type="ECO:0000256" key="4">
    <source>
        <dbReference type="ARBA" id="ARBA00022692"/>
    </source>
</evidence>
<dbReference type="EMBL" id="JAUEPR010000190">
    <property type="protein sequence ID" value="KAK0460305.1"/>
    <property type="molecule type" value="Genomic_DNA"/>
</dbReference>
<keyword evidence="8 12" id="KW-0675">Receptor</keyword>
<evidence type="ECO:0000256" key="5">
    <source>
        <dbReference type="ARBA" id="ARBA00022989"/>
    </source>
</evidence>
<dbReference type="InterPro" id="IPR000481">
    <property type="entry name" value="GPCR_Pheromne_B_alpha_rcpt"/>
</dbReference>
<evidence type="ECO:0000256" key="9">
    <source>
        <dbReference type="ARBA" id="ARBA00023224"/>
    </source>
</evidence>
<feature type="transmembrane region" description="Helical" evidence="11">
    <location>
        <begin position="162"/>
        <end position="184"/>
    </location>
</feature>
<gene>
    <name evidence="12" type="ORF">IW261DRAFT_1535530</name>
</gene>
<feature type="transmembrane region" description="Helical" evidence="11">
    <location>
        <begin position="6"/>
        <end position="26"/>
    </location>
</feature>
<evidence type="ECO:0000256" key="11">
    <source>
        <dbReference type="SAM" id="Phobius"/>
    </source>
</evidence>
<keyword evidence="6" id="KW-0297">G-protein coupled receptor</keyword>
<comment type="subcellular location">
    <subcellularLocation>
        <location evidence="1">Membrane</location>
        <topology evidence="1">Multi-pass membrane protein</topology>
    </subcellularLocation>
</comment>
<dbReference type="AlphaFoldDB" id="A0AA39KHQ8"/>
<dbReference type="GO" id="GO:0004934">
    <property type="term" value="F:mating-type alpha-factor pheromone receptor activity"/>
    <property type="evidence" value="ECO:0007669"/>
    <property type="project" value="InterPro"/>
</dbReference>
<organism evidence="12 13">
    <name type="scientific">Armillaria novae-zelandiae</name>
    <dbReference type="NCBI Taxonomy" id="153914"/>
    <lineage>
        <taxon>Eukaryota</taxon>
        <taxon>Fungi</taxon>
        <taxon>Dikarya</taxon>
        <taxon>Basidiomycota</taxon>
        <taxon>Agaricomycotina</taxon>
        <taxon>Agaricomycetes</taxon>
        <taxon>Agaricomycetidae</taxon>
        <taxon>Agaricales</taxon>
        <taxon>Marasmiineae</taxon>
        <taxon>Physalacriaceae</taxon>
        <taxon>Armillaria</taxon>
    </lineage>
</organism>
<keyword evidence="4 11" id="KW-0812">Transmembrane</keyword>
<feature type="transmembrane region" description="Helical" evidence="11">
    <location>
        <begin position="38"/>
        <end position="58"/>
    </location>
</feature>
<comment type="similarity">
    <text evidence="2">Belongs to the G-protein coupled receptor 4 family.</text>
</comment>
<dbReference type="GO" id="GO:0005886">
    <property type="term" value="C:plasma membrane"/>
    <property type="evidence" value="ECO:0007669"/>
    <property type="project" value="TreeGrafter"/>
</dbReference>
<evidence type="ECO:0000256" key="6">
    <source>
        <dbReference type="ARBA" id="ARBA00023040"/>
    </source>
</evidence>
<evidence type="ECO:0000256" key="1">
    <source>
        <dbReference type="ARBA" id="ARBA00004141"/>
    </source>
</evidence>
<keyword evidence="7 11" id="KW-0472">Membrane</keyword>
<name>A0AA39KHQ8_9AGAR</name>
<reference evidence="12" key="1">
    <citation type="submission" date="2023-06" db="EMBL/GenBank/DDBJ databases">
        <authorList>
            <consortium name="Lawrence Berkeley National Laboratory"/>
            <person name="Ahrendt S."/>
            <person name="Sahu N."/>
            <person name="Indic B."/>
            <person name="Wong-Bajracharya J."/>
            <person name="Merenyi Z."/>
            <person name="Ke H.-M."/>
            <person name="Monk M."/>
            <person name="Kocsube S."/>
            <person name="Drula E."/>
            <person name="Lipzen A."/>
            <person name="Balint B."/>
            <person name="Henrissat B."/>
            <person name="Andreopoulos B."/>
            <person name="Martin F.M."/>
            <person name="Harder C.B."/>
            <person name="Rigling D."/>
            <person name="Ford K.L."/>
            <person name="Foster G.D."/>
            <person name="Pangilinan J."/>
            <person name="Papanicolaou A."/>
            <person name="Barry K."/>
            <person name="LaButti K."/>
            <person name="Viragh M."/>
            <person name="Koriabine M."/>
            <person name="Yan M."/>
            <person name="Riley R."/>
            <person name="Champramary S."/>
            <person name="Plett K.L."/>
            <person name="Tsai I.J."/>
            <person name="Slot J."/>
            <person name="Sipos G."/>
            <person name="Plett J."/>
            <person name="Nagy L.G."/>
            <person name="Grigoriev I.V."/>
        </authorList>
    </citation>
    <scope>NUCLEOTIDE SEQUENCE</scope>
    <source>
        <strain evidence="12">ICMP 16352</strain>
    </source>
</reference>
<feature type="region of interest" description="Disordered" evidence="10">
    <location>
        <begin position="391"/>
        <end position="430"/>
    </location>
</feature>
<feature type="transmembrane region" description="Helical" evidence="11">
    <location>
        <begin position="272"/>
        <end position="291"/>
    </location>
</feature>
<dbReference type="PRINTS" id="PR00899">
    <property type="entry name" value="GPCRSTE3"/>
</dbReference>
<sequence length="430" mass="49013">MSDPIYPLFTVFSFFGFILPIIPLPWHLLAYNSGTCYFIMWSSLASLNLFVNSIVWKGNVSDWAPWWCEISIRVLIGASVGIPASSLCINRRLYHIANVQAVTITIGDKRRAILIDTLICVAFPIMFIALQYVVQGHRYNIFEDVGCYPALYNTPLLYALNFMWPIILGLTSTVYCILSIRAFMRRRLEFNQFLSSNKSLTLSRYFRLMALATTEIMCTTPLATLTICLNILSSPMSPYRSWSDTHLDYSRVVRYPRLFWHSDHLVAVSMDMTRWVTVASALIFFAYFGFASEARRHYRLMYERALKMRGINIPTKQDRMITPTKMQYPKPISTTTTGSLPPYSPDLNTPRSLEKKALRDSAGSIFQGTRTEETLPTRGSVTVELSYLSDYDEKRSHDSPSVSSTFTCPPSTPPSSKSFEYDPESQSSKP</sequence>
<protein>
    <submittedName>
        <fullName evidence="12">Pheromone A receptor-domain-containing protein</fullName>
    </submittedName>
</protein>
<keyword evidence="9" id="KW-0807">Transducer</keyword>
<accession>A0AA39KHQ8</accession>
<dbReference type="Pfam" id="PF02076">
    <property type="entry name" value="STE3"/>
    <property type="match status" value="1"/>
</dbReference>
<keyword evidence="13" id="KW-1185">Reference proteome</keyword>
<evidence type="ECO:0000256" key="2">
    <source>
        <dbReference type="ARBA" id="ARBA00011085"/>
    </source>
</evidence>
<evidence type="ECO:0000256" key="8">
    <source>
        <dbReference type="ARBA" id="ARBA00023170"/>
    </source>
</evidence>
<feature type="transmembrane region" description="Helical" evidence="11">
    <location>
        <begin position="205"/>
        <end position="232"/>
    </location>
</feature>
<evidence type="ECO:0000313" key="12">
    <source>
        <dbReference type="EMBL" id="KAK0460305.1"/>
    </source>
</evidence>
<feature type="region of interest" description="Disordered" evidence="10">
    <location>
        <begin position="322"/>
        <end position="378"/>
    </location>
</feature>
<dbReference type="Proteomes" id="UP001175227">
    <property type="component" value="Unassembled WGS sequence"/>
</dbReference>
<comment type="caution">
    <text evidence="12">The sequence shown here is derived from an EMBL/GenBank/DDBJ whole genome shotgun (WGS) entry which is preliminary data.</text>
</comment>
<dbReference type="CDD" id="cd14966">
    <property type="entry name" value="7tmD_STE3"/>
    <property type="match status" value="1"/>
</dbReference>
<keyword evidence="3" id="KW-0589">Pheromone response</keyword>
<dbReference type="PRINTS" id="PR00901">
    <property type="entry name" value="PHEROMONEBAR"/>
</dbReference>
<evidence type="ECO:0000256" key="10">
    <source>
        <dbReference type="SAM" id="MobiDB-lite"/>
    </source>
</evidence>
<proteinExistence type="inferred from homology"/>
<dbReference type="PANTHER" id="PTHR28097">
    <property type="entry name" value="PHEROMONE A FACTOR RECEPTOR"/>
    <property type="match status" value="1"/>
</dbReference>
<feature type="transmembrane region" description="Helical" evidence="11">
    <location>
        <begin position="111"/>
        <end position="134"/>
    </location>
</feature>